<comment type="caution">
    <text evidence="2">The sequence shown here is derived from an EMBL/GenBank/DDBJ whole genome shotgun (WGS) entry which is preliminary data.</text>
</comment>
<dbReference type="PANTHER" id="PTHR34980">
    <property type="entry name" value="INNER MEMBRANE PROTEIN-RELATED-RELATED"/>
    <property type="match status" value="1"/>
</dbReference>
<gene>
    <name evidence="2" type="ORF">GCL60_15570</name>
</gene>
<reference evidence="2 3" key="1">
    <citation type="submission" date="2019-10" db="EMBL/GenBank/DDBJ databases">
        <title>New species of Slilvanegrellaceae.</title>
        <authorList>
            <person name="Pitt A."/>
            <person name="Hahn M.W."/>
        </authorList>
    </citation>
    <scope>NUCLEOTIDE SEQUENCE [LARGE SCALE GENOMIC DNA]</scope>
    <source>
        <strain evidence="2 3">SP-Ram-0.45-NSY-1</strain>
    </source>
</reference>
<feature type="transmembrane region" description="Helical" evidence="1">
    <location>
        <begin position="56"/>
        <end position="75"/>
    </location>
</feature>
<evidence type="ECO:0000256" key="1">
    <source>
        <dbReference type="SAM" id="Phobius"/>
    </source>
</evidence>
<name>A0A6N6VUH9_9BACT</name>
<keyword evidence="1" id="KW-1133">Transmembrane helix</keyword>
<evidence type="ECO:0000313" key="2">
    <source>
        <dbReference type="EMBL" id="KAB8036542.1"/>
    </source>
</evidence>
<keyword evidence="1" id="KW-0472">Membrane</keyword>
<dbReference type="RefSeq" id="WP_153421669.1">
    <property type="nucleotide sequence ID" value="NZ_WFLM01000006.1"/>
</dbReference>
<dbReference type="PANTHER" id="PTHR34980:SF2">
    <property type="entry name" value="INNER MEMBRANE PROTEIN YHAH-RELATED"/>
    <property type="match status" value="1"/>
</dbReference>
<keyword evidence="3" id="KW-1185">Reference proteome</keyword>
<dbReference type="InterPro" id="IPR008523">
    <property type="entry name" value="DUF805"/>
</dbReference>
<dbReference type="EMBL" id="WFLM01000006">
    <property type="protein sequence ID" value="KAB8036542.1"/>
    <property type="molecule type" value="Genomic_DNA"/>
</dbReference>
<dbReference type="Proteomes" id="UP000437748">
    <property type="component" value="Unassembled WGS sequence"/>
</dbReference>
<dbReference type="OrthoDB" id="5298884at2"/>
<evidence type="ECO:0000313" key="3">
    <source>
        <dbReference type="Proteomes" id="UP000437748"/>
    </source>
</evidence>
<feature type="transmembrane region" description="Helical" evidence="1">
    <location>
        <begin position="26"/>
        <end position="44"/>
    </location>
</feature>
<organism evidence="2 3">
    <name type="scientific">Silvanigrella paludirubra</name>
    <dbReference type="NCBI Taxonomy" id="2499159"/>
    <lineage>
        <taxon>Bacteria</taxon>
        <taxon>Pseudomonadati</taxon>
        <taxon>Bdellovibrionota</taxon>
        <taxon>Oligoflexia</taxon>
        <taxon>Silvanigrellales</taxon>
        <taxon>Silvanigrellaceae</taxon>
        <taxon>Silvanigrella</taxon>
    </lineage>
</organism>
<dbReference type="Pfam" id="PF05656">
    <property type="entry name" value="DUF805"/>
    <property type="match status" value="1"/>
</dbReference>
<keyword evidence="1" id="KW-0812">Transmembrane</keyword>
<accession>A0A6N6VUH9</accession>
<dbReference type="GO" id="GO:0005886">
    <property type="term" value="C:plasma membrane"/>
    <property type="evidence" value="ECO:0007669"/>
    <property type="project" value="TreeGrafter"/>
</dbReference>
<feature type="transmembrane region" description="Helical" evidence="1">
    <location>
        <begin position="87"/>
        <end position="107"/>
    </location>
</feature>
<protein>
    <submittedName>
        <fullName evidence="2">DUF805 domain-containing protein</fullName>
    </submittedName>
</protein>
<proteinExistence type="predicted"/>
<dbReference type="AlphaFoldDB" id="A0A6N6VUH9"/>
<sequence length="124" mass="14767">MNFIESIIHSLKKYARFEGRSTVLEFWYFHLFYYSLWFIPILINKIVFDNSEKINFFSLFPIISALILLPPYISVTVRRLHDINKNGWWYFIHMIPLIGILIIYIICSLPGTKGINKYGCLEIK</sequence>